<dbReference type="AlphaFoldDB" id="A0A562V2D3"/>
<dbReference type="RefSeq" id="WP_211354497.1">
    <property type="nucleotide sequence ID" value="NZ_BAABIJ010000002.1"/>
</dbReference>
<evidence type="ECO:0000313" key="3">
    <source>
        <dbReference type="EMBL" id="TWJ11993.1"/>
    </source>
</evidence>
<evidence type="ECO:0000313" key="4">
    <source>
        <dbReference type="Proteomes" id="UP000321617"/>
    </source>
</evidence>
<gene>
    <name evidence="3" type="ORF">LX16_2738</name>
</gene>
<dbReference type="Pfam" id="PF10756">
    <property type="entry name" value="bPH_6"/>
    <property type="match status" value="1"/>
</dbReference>
<sequence length="156" mass="17579">MVADLSPVDTNRRQWRVPRKVMGAKFAAAGVFLVAALWFSDDPARLLVAAVAAVVLAGYGARDLKFPVRLSVGADGVAVSRGYLVRREIAWGEIERIRVDRRKRLGTATELLEIDIDSTLFLFSRYDLDAAPEEVRDELLRWRDDSRHRDSAPKRT</sequence>
<feature type="transmembrane region" description="Helical" evidence="1">
    <location>
        <begin position="21"/>
        <end position="38"/>
    </location>
</feature>
<reference evidence="3 4" key="1">
    <citation type="journal article" date="2013" name="Stand. Genomic Sci.">
        <title>Genomic Encyclopedia of Type Strains, Phase I: The one thousand microbial genomes (KMG-I) project.</title>
        <authorList>
            <person name="Kyrpides N.C."/>
            <person name="Woyke T."/>
            <person name="Eisen J.A."/>
            <person name="Garrity G."/>
            <person name="Lilburn T.G."/>
            <person name="Beck B.J."/>
            <person name="Whitman W.B."/>
            <person name="Hugenholtz P."/>
            <person name="Klenk H.P."/>
        </authorList>
    </citation>
    <scope>NUCLEOTIDE SEQUENCE [LARGE SCALE GENOMIC DNA]</scope>
    <source>
        <strain evidence="3 4">DSM 45044</strain>
    </source>
</reference>
<evidence type="ECO:0000256" key="1">
    <source>
        <dbReference type="SAM" id="Phobius"/>
    </source>
</evidence>
<keyword evidence="1" id="KW-0472">Membrane</keyword>
<dbReference type="InterPro" id="IPR019692">
    <property type="entry name" value="CFP-6_PH"/>
</dbReference>
<name>A0A562V2D3_9ACTN</name>
<feature type="domain" description="Low molecular weight protein antigen 6 PH" evidence="2">
    <location>
        <begin position="68"/>
        <end position="144"/>
    </location>
</feature>
<keyword evidence="1" id="KW-1133">Transmembrane helix</keyword>
<dbReference type="EMBL" id="VLLL01000006">
    <property type="protein sequence ID" value="TWJ11993.1"/>
    <property type="molecule type" value="Genomic_DNA"/>
</dbReference>
<comment type="caution">
    <text evidence="3">The sequence shown here is derived from an EMBL/GenBank/DDBJ whole genome shotgun (WGS) entry which is preliminary data.</text>
</comment>
<organism evidence="3 4">
    <name type="scientific">Stackebrandtia albiflava</name>
    <dbReference type="NCBI Taxonomy" id="406432"/>
    <lineage>
        <taxon>Bacteria</taxon>
        <taxon>Bacillati</taxon>
        <taxon>Actinomycetota</taxon>
        <taxon>Actinomycetes</taxon>
        <taxon>Glycomycetales</taxon>
        <taxon>Glycomycetaceae</taxon>
        <taxon>Stackebrandtia</taxon>
    </lineage>
</organism>
<dbReference type="Proteomes" id="UP000321617">
    <property type="component" value="Unassembled WGS sequence"/>
</dbReference>
<keyword evidence="4" id="KW-1185">Reference proteome</keyword>
<accession>A0A562V2D3</accession>
<protein>
    <submittedName>
        <fullName evidence="3">PH (Pleckstrin Homology) domain-containing protein</fullName>
    </submittedName>
</protein>
<evidence type="ECO:0000259" key="2">
    <source>
        <dbReference type="Pfam" id="PF10756"/>
    </source>
</evidence>
<proteinExistence type="predicted"/>
<keyword evidence="1" id="KW-0812">Transmembrane</keyword>
<feature type="transmembrane region" description="Helical" evidence="1">
    <location>
        <begin position="44"/>
        <end position="61"/>
    </location>
</feature>